<keyword evidence="3" id="KW-1185">Reference proteome</keyword>
<accession>A0A919TB86</accession>
<reference evidence="2 3" key="1">
    <citation type="submission" date="2021-03" db="EMBL/GenBank/DDBJ databases">
        <title>Whole genome shotgun sequence of Actinoplanes toevensis NBRC 105298.</title>
        <authorList>
            <person name="Komaki H."/>
            <person name="Tamura T."/>
        </authorList>
    </citation>
    <scope>NUCLEOTIDE SEQUENCE [LARGE SCALE GENOMIC DNA]</scope>
    <source>
        <strain evidence="2 3">NBRC 105298</strain>
    </source>
</reference>
<dbReference type="AlphaFoldDB" id="A0A919TB86"/>
<protein>
    <submittedName>
        <fullName evidence="2">Uncharacterized protein</fullName>
    </submittedName>
</protein>
<evidence type="ECO:0000313" key="2">
    <source>
        <dbReference type="EMBL" id="GIM91576.1"/>
    </source>
</evidence>
<evidence type="ECO:0000256" key="1">
    <source>
        <dbReference type="SAM" id="MobiDB-lite"/>
    </source>
</evidence>
<comment type="caution">
    <text evidence="2">The sequence shown here is derived from an EMBL/GenBank/DDBJ whole genome shotgun (WGS) entry which is preliminary data.</text>
</comment>
<dbReference type="Proteomes" id="UP000677082">
    <property type="component" value="Unassembled WGS sequence"/>
</dbReference>
<name>A0A919TB86_9ACTN</name>
<proteinExistence type="predicted"/>
<dbReference type="RefSeq" id="WP_213007481.1">
    <property type="nucleotide sequence ID" value="NZ_BOQN01000049.1"/>
</dbReference>
<feature type="region of interest" description="Disordered" evidence="1">
    <location>
        <begin position="376"/>
        <end position="413"/>
    </location>
</feature>
<sequence>MTLESLPSTPFSLPRITFGMLLGVDDFRGMLGHPRAKHLLHQAWLHGPGVIRGYEVTTAEHEVRVRPGLAVDGMGRELPLRTTQCVDVADWLARGNRKLRWNSKLKLNVVATAGYRFTDPVPQPGGSVLDPLDPAGSSASRYAETVTVDLVEAARPEPDPYRRLRVLLGLAWPRPGDAGDAEAAGEARRIAKLAPGERPRALLTAFQGFAGRAVGSLGPAEGWTDADAFPVAENTGLVLARIVVTSGTGGTPLLGAPDLSVRRSLLPTGVLQELLCGLGPSFPDRTAGDPVDAGGPRLVRGSAEWTDDRTMSVEVTADLRPGSLTRPAVAVSSASDEGHWVVGDVSDVRYEDRTITVRLTRPPRYELVRWRVRGTGSTPVLGTDGSPLAGVDDGPPATGDDGRDAVWQMRGPQ</sequence>
<organism evidence="2 3">
    <name type="scientific">Paractinoplanes toevensis</name>
    <dbReference type="NCBI Taxonomy" id="571911"/>
    <lineage>
        <taxon>Bacteria</taxon>
        <taxon>Bacillati</taxon>
        <taxon>Actinomycetota</taxon>
        <taxon>Actinomycetes</taxon>
        <taxon>Micromonosporales</taxon>
        <taxon>Micromonosporaceae</taxon>
        <taxon>Paractinoplanes</taxon>
    </lineage>
</organism>
<gene>
    <name evidence="2" type="ORF">Ato02nite_033690</name>
</gene>
<dbReference type="EMBL" id="BOQN01000049">
    <property type="protein sequence ID" value="GIM91576.1"/>
    <property type="molecule type" value="Genomic_DNA"/>
</dbReference>
<evidence type="ECO:0000313" key="3">
    <source>
        <dbReference type="Proteomes" id="UP000677082"/>
    </source>
</evidence>